<comment type="catalytic activity">
    <reaction evidence="7">
        <text>a 2'-deoxycytidine in DNA + S-adenosyl-L-methionine = a 5-methyl-2'-deoxycytidine in DNA + S-adenosyl-L-homocysteine + H(+)</text>
        <dbReference type="Rhea" id="RHEA:13681"/>
        <dbReference type="Rhea" id="RHEA-COMP:11369"/>
        <dbReference type="Rhea" id="RHEA-COMP:11370"/>
        <dbReference type="ChEBI" id="CHEBI:15378"/>
        <dbReference type="ChEBI" id="CHEBI:57856"/>
        <dbReference type="ChEBI" id="CHEBI:59789"/>
        <dbReference type="ChEBI" id="CHEBI:85452"/>
        <dbReference type="ChEBI" id="CHEBI:85454"/>
        <dbReference type="EC" id="2.1.1.37"/>
    </reaction>
</comment>
<dbReference type="InterPro" id="IPR031303">
    <property type="entry name" value="C5_meth_CS"/>
</dbReference>
<comment type="similarity">
    <text evidence="5 6">Belongs to the class I-like SAM-binding methyltransferase superfamily. C5-methyltransferase family.</text>
</comment>
<evidence type="ECO:0000256" key="7">
    <source>
        <dbReference type="RuleBase" id="RU000417"/>
    </source>
</evidence>
<proteinExistence type="inferred from homology"/>
<dbReference type="InterPro" id="IPR001525">
    <property type="entry name" value="C5_MeTfrase"/>
</dbReference>
<dbReference type="Gene3D" id="3.90.120.10">
    <property type="entry name" value="DNA Methylase, subunit A, domain 2"/>
    <property type="match status" value="1"/>
</dbReference>
<feature type="active site" evidence="5">
    <location>
        <position position="83"/>
    </location>
</feature>
<sequence length="371" mass="41120">MSGPVAVSVFSGAMGLDLGLERAGFDMRFAADIMPAAIETIKANRPKLPTYDGDVRNLTGEMITEATGITPGRLDLLAGGPPCQSFSTAGKRLSLDDADKGPLVFEFVRLIEELQPRAFLMENVKGLLSASIRWRELPYNNNGKRIDDLYGSLFAELLDRLRGLGYSAGFQEVNAANYGAPQTRLRVFVVGYRDGVEPTFPVPTHAKEPGLFTEPWRTFRDAVHDLTNDESHCARFSDRKMHYLRQIPEGGNWRNLPEELQRESMGKAFYAKGGRSGYWRRLRFDAPAPTILTEPHNASTALCHPTQDRPLTVRECARVQTFPDNWQFAGRGADQYRLIGNAVPVVVAQRLGDQMVRTLEKSDGSTAAIAS</sequence>
<keyword evidence="9" id="KW-1185">Reference proteome</keyword>
<evidence type="ECO:0000313" key="9">
    <source>
        <dbReference type="Proteomes" id="UP000179621"/>
    </source>
</evidence>
<dbReference type="PROSITE" id="PS00094">
    <property type="entry name" value="C5_MTASE_1"/>
    <property type="match status" value="1"/>
</dbReference>
<evidence type="ECO:0000313" key="8">
    <source>
        <dbReference type="EMBL" id="OHU11436.1"/>
    </source>
</evidence>
<dbReference type="Gene3D" id="3.40.50.150">
    <property type="entry name" value="Vaccinia Virus protein VP39"/>
    <property type="match status" value="1"/>
</dbReference>
<dbReference type="Proteomes" id="UP000179621">
    <property type="component" value="Unassembled WGS sequence"/>
</dbReference>
<keyword evidence="3 5" id="KW-0949">S-adenosyl-L-methionine</keyword>
<evidence type="ECO:0000256" key="3">
    <source>
        <dbReference type="ARBA" id="ARBA00022691"/>
    </source>
</evidence>
<dbReference type="NCBIfam" id="TIGR00675">
    <property type="entry name" value="dcm"/>
    <property type="match status" value="1"/>
</dbReference>
<keyword evidence="4" id="KW-0680">Restriction system</keyword>
<dbReference type="PROSITE" id="PS51679">
    <property type="entry name" value="SAM_MT_C5"/>
    <property type="match status" value="1"/>
</dbReference>
<evidence type="ECO:0000256" key="1">
    <source>
        <dbReference type="ARBA" id="ARBA00022603"/>
    </source>
</evidence>
<dbReference type="Pfam" id="PF00145">
    <property type="entry name" value="DNA_methylase"/>
    <property type="match status" value="1"/>
</dbReference>
<dbReference type="PRINTS" id="PR00105">
    <property type="entry name" value="C5METTRFRASE"/>
</dbReference>
<dbReference type="InterPro" id="IPR029063">
    <property type="entry name" value="SAM-dependent_MTases_sf"/>
</dbReference>
<dbReference type="PANTHER" id="PTHR10629:SF52">
    <property type="entry name" value="DNA (CYTOSINE-5)-METHYLTRANSFERASE 1"/>
    <property type="match status" value="1"/>
</dbReference>
<dbReference type="InterPro" id="IPR018117">
    <property type="entry name" value="C5_DNA_meth_AS"/>
</dbReference>
<dbReference type="EC" id="2.1.1.37" evidence="7"/>
<evidence type="ECO:0000256" key="6">
    <source>
        <dbReference type="RuleBase" id="RU000416"/>
    </source>
</evidence>
<keyword evidence="1 5" id="KW-0489">Methyltransferase</keyword>
<dbReference type="PROSITE" id="PS00095">
    <property type="entry name" value="C5_MTASE_2"/>
    <property type="match status" value="1"/>
</dbReference>
<organism evidence="8 9">
    <name type="scientific">Mycobacteroides saopaulense</name>
    <dbReference type="NCBI Taxonomy" id="1578165"/>
    <lineage>
        <taxon>Bacteria</taxon>
        <taxon>Bacillati</taxon>
        <taxon>Actinomycetota</taxon>
        <taxon>Actinomycetes</taxon>
        <taxon>Mycobacteriales</taxon>
        <taxon>Mycobacteriaceae</taxon>
        <taxon>Mycobacteroides</taxon>
    </lineage>
</organism>
<evidence type="ECO:0000256" key="2">
    <source>
        <dbReference type="ARBA" id="ARBA00022679"/>
    </source>
</evidence>
<comment type="caution">
    <text evidence="8">The sequence shown here is derived from an EMBL/GenBank/DDBJ whole genome shotgun (WGS) entry which is preliminary data.</text>
</comment>
<accession>A0ABX3C2V5</accession>
<evidence type="ECO:0000256" key="5">
    <source>
        <dbReference type="PROSITE-ProRule" id="PRU01016"/>
    </source>
</evidence>
<dbReference type="SUPFAM" id="SSF53335">
    <property type="entry name" value="S-adenosyl-L-methionine-dependent methyltransferases"/>
    <property type="match status" value="1"/>
</dbReference>
<protein>
    <recommendedName>
        <fullName evidence="7">Cytosine-specific methyltransferase</fullName>
        <ecNumber evidence="7">2.1.1.37</ecNumber>
    </recommendedName>
</protein>
<gene>
    <name evidence="8" type="ORF">BKG73_08965</name>
</gene>
<dbReference type="PANTHER" id="PTHR10629">
    <property type="entry name" value="CYTOSINE-SPECIFIC METHYLTRANSFERASE"/>
    <property type="match status" value="1"/>
</dbReference>
<name>A0ABX3C2V5_9MYCO</name>
<evidence type="ECO:0000256" key="4">
    <source>
        <dbReference type="ARBA" id="ARBA00022747"/>
    </source>
</evidence>
<reference evidence="8 9" key="1">
    <citation type="submission" date="2016-10" db="EMBL/GenBank/DDBJ databases">
        <title>Evaluation of Human, Animal and Environmental Mycobacterium chelonae Isolates by Core Genome Phylogenomic Analysis, Targeted Gene Comparison, and Anti-microbial Susceptibility Patterns: A Tale of Mistaken Identities.</title>
        <authorList>
            <person name="Fogelson S.B."/>
            <person name="Camus A.C."/>
            <person name="Lorenz W."/>
            <person name="Vasireddy R."/>
            <person name="Vasireddy S."/>
            <person name="Smith T."/>
            <person name="Brown-Elliott B.A."/>
            <person name="Wallace R.J.Jr."/>
            <person name="Hasan N.A."/>
            <person name="Reischl U."/>
            <person name="Sanchez S."/>
        </authorList>
    </citation>
    <scope>NUCLEOTIDE SEQUENCE [LARGE SCALE GENOMIC DNA]</scope>
    <source>
        <strain evidence="8 9">8528</strain>
    </source>
</reference>
<dbReference type="InterPro" id="IPR050390">
    <property type="entry name" value="C5-Methyltransferase"/>
</dbReference>
<keyword evidence="2 5" id="KW-0808">Transferase</keyword>
<dbReference type="RefSeq" id="WP_070911931.1">
    <property type="nucleotide sequence ID" value="NZ_MLIC01000004.1"/>
</dbReference>
<dbReference type="EMBL" id="MLIH01000009">
    <property type="protein sequence ID" value="OHU11436.1"/>
    <property type="molecule type" value="Genomic_DNA"/>
</dbReference>